<comment type="caution">
    <text evidence="2">The sequence shown here is derived from an EMBL/GenBank/DDBJ whole genome shotgun (WGS) entry which is preliminary data.</text>
</comment>
<dbReference type="PANTHER" id="PTHR13366:SF0">
    <property type="entry name" value="HEAT REPEAT-CONTAINING PROTEIN 6"/>
    <property type="match status" value="1"/>
</dbReference>
<dbReference type="EMBL" id="JANQDX010000002">
    <property type="protein sequence ID" value="KAL0927604.1"/>
    <property type="molecule type" value="Genomic_DNA"/>
</dbReference>
<name>A0ABD0VRC4_DENTH</name>
<evidence type="ECO:0000313" key="2">
    <source>
        <dbReference type="EMBL" id="KAL0927604.1"/>
    </source>
</evidence>
<proteinExistence type="predicted"/>
<reference evidence="2 3" key="1">
    <citation type="journal article" date="2024" name="Plant Biotechnol. J.">
        <title>Dendrobium thyrsiflorum genome and its molecular insights into genes involved in important horticultural traits.</title>
        <authorList>
            <person name="Chen B."/>
            <person name="Wang J.Y."/>
            <person name="Zheng P.J."/>
            <person name="Li K.L."/>
            <person name="Liang Y.M."/>
            <person name="Chen X.F."/>
            <person name="Zhang C."/>
            <person name="Zhao X."/>
            <person name="He X."/>
            <person name="Zhang G.Q."/>
            <person name="Liu Z.J."/>
            <person name="Xu Q."/>
        </authorList>
    </citation>
    <scope>NUCLEOTIDE SEQUENCE [LARGE SCALE GENOMIC DNA]</scope>
    <source>
        <strain evidence="2">GZMU011</strain>
    </source>
</reference>
<feature type="region of interest" description="Disordered" evidence="1">
    <location>
        <begin position="1"/>
        <end position="68"/>
    </location>
</feature>
<dbReference type="Proteomes" id="UP001552299">
    <property type="component" value="Unassembled WGS sequence"/>
</dbReference>
<evidence type="ECO:0000313" key="3">
    <source>
        <dbReference type="Proteomes" id="UP001552299"/>
    </source>
</evidence>
<feature type="compositionally biased region" description="Basic and acidic residues" evidence="1">
    <location>
        <begin position="10"/>
        <end position="21"/>
    </location>
</feature>
<protein>
    <submittedName>
        <fullName evidence="2">Uncharacterized protein</fullName>
    </submittedName>
</protein>
<feature type="compositionally biased region" description="Polar residues" evidence="1">
    <location>
        <begin position="22"/>
        <end position="36"/>
    </location>
</feature>
<keyword evidence="3" id="KW-1185">Reference proteome</keyword>
<accession>A0ABD0VRC4</accession>
<dbReference type="AlphaFoldDB" id="A0ABD0VRC4"/>
<evidence type="ECO:0000256" key="1">
    <source>
        <dbReference type="SAM" id="MobiDB-lite"/>
    </source>
</evidence>
<dbReference type="InterPro" id="IPR052107">
    <property type="entry name" value="HEAT6"/>
</dbReference>
<sequence length="173" mass="19646">MDGRFAASEEMMKKMLEDKQKTATLETTGNHGSGRNPNPFRGRENPEVEVLEGEDGMPPLELLSREGMSQAYDRRGAEFEGRREEIPRMAVDFEGRRRDYDEGFDYGSSFSDVVQGLEQVLESLGSHHSVMPSSFKYKDNLEKQLNLTTLHVLGFVSLEDGLVLKDFLLKFSF</sequence>
<gene>
    <name evidence="2" type="ORF">M5K25_001792</name>
</gene>
<dbReference type="PANTHER" id="PTHR13366">
    <property type="entry name" value="MALARIA ANTIGEN-RELATED"/>
    <property type="match status" value="1"/>
</dbReference>
<organism evidence="2 3">
    <name type="scientific">Dendrobium thyrsiflorum</name>
    <name type="common">Pinecone-like raceme dendrobium</name>
    <name type="synonym">Orchid</name>
    <dbReference type="NCBI Taxonomy" id="117978"/>
    <lineage>
        <taxon>Eukaryota</taxon>
        <taxon>Viridiplantae</taxon>
        <taxon>Streptophyta</taxon>
        <taxon>Embryophyta</taxon>
        <taxon>Tracheophyta</taxon>
        <taxon>Spermatophyta</taxon>
        <taxon>Magnoliopsida</taxon>
        <taxon>Liliopsida</taxon>
        <taxon>Asparagales</taxon>
        <taxon>Orchidaceae</taxon>
        <taxon>Epidendroideae</taxon>
        <taxon>Malaxideae</taxon>
        <taxon>Dendrobiinae</taxon>
        <taxon>Dendrobium</taxon>
    </lineage>
</organism>